<dbReference type="AlphaFoldDB" id="A0A7S0B0I7"/>
<dbReference type="InterPro" id="IPR046341">
    <property type="entry name" value="SET_dom_sf"/>
</dbReference>
<dbReference type="SUPFAM" id="SSF82199">
    <property type="entry name" value="SET domain"/>
    <property type="match status" value="1"/>
</dbReference>
<accession>A0A7S0B0I7</accession>
<dbReference type="Gene3D" id="3.90.1410.10">
    <property type="entry name" value="set domain protein methyltransferase, domain 1"/>
    <property type="match status" value="1"/>
</dbReference>
<reference evidence="2" key="1">
    <citation type="submission" date="2021-01" db="EMBL/GenBank/DDBJ databases">
        <authorList>
            <person name="Corre E."/>
            <person name="Pelletier E."/>
            <person name="Niang G."/>
            <person name="Scheremetjew M."/>
            <person name="Finn R."/>
            <person name="Kale V."/>
            <person name="Holt S."/>
            <person name="Cochrane G."/>
            <person name="Meng A."/>
            <person name="Brown T."/>
            <person name="Cohen L."/>
        </authorList>
    </citation>
    <scope>NUCLEOTIDE SEQUENCE</scope>
    <source>
        <strain evidence="2">CCMP3303</strain>
    </source>
</reference>
<name>A0A7S0B0I7_9STRA</name>
<protein>
    <recommendedName>
        <fullName evidence="1">SET domain-containing protein</fullName>
    </recommendedName>
</protein>
<evidence type="ECO:0000313" key="2">
    <source>
        <dbReference type="EMBL" id="CAD8378295.1"/>
    </source>
</evidence>
<organism evidence="2">
    <name type="scientific">Minutocellus polymorphus</name>
    <dbReference type="NCBI Taxonomy" id="265543"/>
    <lineage>
        <taxon>Eukaryota</taxon>
        <taxon>Sar</taxon>
        <taxon>Stramenopiles</taxon>
        <taxon>Ochrophyta</taxon>
        <taxon>Bacillariophyta</taxon>
        <taxon>Mediophyceae</taxon>
        <taxon>Cymatosirophycidae</taxon>
        <taxon>Cymatosirales</taxon>
        <taxon>Cymatosiraceae</taxon>
        <taxon>Minutocellus</taxon>
    </lineage>
</organism>
<gene>
    <name evidence="2" type="ORF">MPOL1434_LOCUS9959</name>
</gene>
<dbReference type="InterPro" id="IPR050600">
    <property type="entry name" value="SETD3_SETD6_MTase"/>
</dbReference>
<proteinExistence type="predicted"/>
<dbReference type="GO" id="GO:0016279">
    <property type="term" value="F:protein-lysine N-methyltransferase activity"/>
    <property type="evidence" value="ECO:0007669"/>
    <property type="project" value="TreeGrafter"/>
</dbReference>
<dbReference type="InterPro" id="IPR001214">
    <property type="entry name" value="SET_dom"/>
</dbReference>
<feature type="domain" description="SET" evidence="1">
    <location>
        <begin position="78"/>
        <end position="260"/>
    </location>
</feature>
<evidence type="ECO:0000259" key="1">
    <source>
        <dbReference type="PROSITE" id="PS50280"/>
    </source>
</evidence>
<sequence>MQNKSRKFLMMYRRARRRKISVCSCHLTLLSTLLWFLSCFVQRIHAGAAASSNDHENKDEGFARLVRWMRQHGGQVDPRIDVGIRDGIRGIVATADMDVGTQLLFCPWELIIGSRDIDHQMQGEVDMCQVVQDMADAMRRGTDSLWHPYLDHIELPRLPAMWDQAAIDELQSMPPSQDVTRHIRWFEQSCDGNLDEAGMKALVAFISRANEVGMTPIYDLLNHHNGRRNAKLQIVEDGVRLVVVGAGPVHKNDQLYLSYGIKTASTMFRDYGFVEDWPTAWNFRSKTSGDNFAFVLFPDGAAAINPTGDLLKSLWQSDMSLLEYQALAETHMRSLALADLERFVVCARDRLDEFPTTLQEDEVKLEENRIALSLLSDQSRSENDVTNRSSMEDAGSAIRYRSDFKRALNSAMMCADAMGQSLRERISSQDL</sequence>
<dbReference type="CDD" id="cd10527">
    <property type="entry name" value="SET_LSMT"/>
    <property type="match status" value="1"/>
</dbReference>
<dbReference type="EMBL" id="HBEJ01017060">
    <property type="protein sequence ID" value="CAD8378295.1"/>
    <property type="molecule type" value="Transcribed_RNA"/>
</dbReference>
<dbReference type="PANTHER" id="PTHR13271:SF151">
    <property type="entry name" value="SET DOMAIN-CONTAINING PROTEIN 4"/>
    <property type="match status" value="1"/>
</dbReference>
<dbReference type="PROSITE" id="PS50280">
    <property type="entry name" value="SET"/>
    <property type="match status" value="1"/>
</dbReference>
<dbReference type="PANTHER" id="PTHR13271">
    <property type="entry name" value="UNCHARACTERIZED PUTATIVE METHYLTRANSFERASE"/>
    <property type="match status" value="1"/>
</dbReference>